<feature type="transmembrane region" description="Helical" evidence="2">
    <location>
        <begin position="21"/>
        <end position="40"/>
    </location>
</feature>
<evidence type="ECO:0000313" key="9">
    <source>
        <dbReference type="Proteomes" id="UP000285469"/>
    </source>
</evidence>
<evidence type="ECO:0000256" key="1">
    <source>
        <dbReference type="PROSITE-ProRule" id="PRU00473"/>
    </source>
</evidence>
<dbReference type="AlphaFoldDB" id="A0A3E4WUQ3"/>
<dbReference type="CDD" id="cd07185">
    <property type="entry name" value="OmpA_C-like"/>
    <property type="match status" value="1"/>
</dbReference>
<dbReference type="PANTHER" id="PTHR30329">
    <property type="entry name" value="STATOR ELEMENT OF FLAGELLAR MOTOR COMPLEX"/>
    <property type="match status" value="1"/>
</dbReference>
<keyword evidence="2" id="KW-1133">Transmembrane helix</keyword>
<dbReference type="Proteomes" id="UP000261003">
    <property type="component" value="Unassembled WGS sequence"/>
</dbReference>
<proteinExistence type="predicted"/>
<protein>
    <submittedName>
        <fullName evidence="6">OmpA family protein</fullName>
    </submittedName>
</protein>
<evidence type="ECO:0000313" key="7">
    <source>
        <dbReference type="EMBL" id="RGW50717.1"/>
    </source>
</evidence>
<sequence>MKKKRTEYESKDENAFALSTGDLMASLLFIFILLLMGALLQVQEKAEQDEEIVKRYDQIKTQLYIDLQQEFKDDLAVWRATIDSTLCIRFQEPSMLFDEGQSLLKPKFKNILDDFFPRYIAVLSRDEYRDNIEEIRIEGHTNSNGGYYSNMELSQDRTRAVLQYCFSLMSDDLEEWLKGLVTANGLSSSHLILKMNGEEDKDLSRRVEFRVRTNAEKQLEDIANKRFIHKQ</sequence>
<evidence type="ECO:0000313" key="8">
    <source>
        <dbReference type="Proteomes" id="UP000261003"/>
    </source>
</evidence>
<dbReference type="Pfam" id="PF00691">
    <property type="entry name" value="OmpA"/>
    <property type="match status" value="1"/>
</dbReference>
<organism evidence="6 8">
    <name type="scientific">Phocaeicola vulgatus</name>
    <name type="common">Bacteroides vulgatus</name>
    <dbReference type="NCBI Taxonomy" id="821"/>
    <lineage>
        <taxon>Bacteria</taxon>
        <taxon>Pseudomonadati</taxon>
        <taxon>Bacteroidota</taxon>
        <taxon>Bacteroidia</taxon>
        <taxon>Bacteroidales</taxon>
        <taxon>Bacteroidaceae</taxon>
        <taxon>Phocaeicola</taxon>
    </lineage>
</organism>
<dbReference type="GO" id="GO:0016020">
    <property type="term" value="C:membrane"/>
    <property type="evidence" value="ECO:0007669"/>
    <property type="project" value="UniProtKB-UniRule"/>
</dbReference>
<evidence type="ECO:0000313" key="4">
    <source>
        <dbReference type="EMBL" id="MCB7283693.1"/>
    </source>
</evidence>
<dbReference type="PROSITE" id="PS51123">
    <property type="entry name" value="OMPA_2"/>
    <property type="match status" value="1"/>
</dbReference>
<gene>
    <name evidence="7" type="ORF">DWV70_00515</name>
    <name evidence="6" type="ORF">DXC16_05440</name>
    <name evidence="4" type="ORF">LI282_22070</name>
    <name evidence="5" type="ORF">RVH43_06655</name>
</gene>
<evidence type="ECO:0000313" key="5">
    <source>
        <dbReference type="EMBL" id="MDU0240313.1"/>
    </source>
</evidence>
<dbReference type="RefSeq" id="WP_004312182.1">
    <property type="nucleotide sequence ID" value="NZ_CAXTCG010000094.1"/>
</dbReference>
<dbReference type="EMBL" id="JAWDET010000006">
    <property type="protein sequence ID" value="MDU0240313.1"/>
    <property type="molecule type" value="Genomic_DNA"/>
</dbReference>
<reference evidence="8 9" key="1">
    <citation type="submission" date="2018-08" db="EMBL/GenBank/DDBJ databases">
        <title>A genome reference for cultivated species of the human gut microbiota.</title>
        <authorList>
            <person name="Zou Y."/>
            <person name="Xue W."/>
            <person name="Luo G."/>
        </authorList>
    </citation>
    <scope>NUCLEOTIDE SEQUENCE [LARGE SCALE GENOMIC DNA]</scope>
    <source>
        <strain evidence="7 9">AF12-25</strain>
        <strain evidence="6 8">OM08-13BH</strain>
    </source>
</reference>
<dbReference type="SUPFAM" id="SSF103088">
    <property type="entry name" value="OmpA-like"/>
    <property type="match status" value="1"/>
</dbReference>
<dbReference type="InterPro" id="IPR036737">
    <property type="entry name" value="OmpA-like_sf"/>
</dbReference>
<dbReference type="Proteomes" id="UP000285469">
    <property type="component" value="Unassembled WGS sequence"/>
</dbReference>
<name>A0A3E4WUQ3_PHOVU</name>
<evidence type="ECO:0000259" key="3">
    <source>
        <dbReference type="PROSITE" id="PS51123"/>
    </source>
</evidence>
<reference evidence="4" key="2">
    <citation type="submission" date="2021-10" db="EMBL/GenBank/DDBJ databases">
        <title>Collection of gut derived symbiotic bacterial strains cultured from healthy donors.</title>
        <authorList>
            <person name="Lin H."/>
            <person name="Littmann E."/>
            <person name="Kohout C."/>
            <person name="Pamer E.G."/>
        </authorList>
    </citation>
    <scope>NUCLEOTIDE SEQUENCE</scope>
    <source>
        <strain evidence="4">DFI.1.167</strain>
    </source>
</reference>
<dbReference type="EMBL" id="QSTG01000006">
    <property type="protein sequence ID" value="RGM45985.1"/>
    <property type="molecule type" value="Genomic_DNA"/>
</dbReference>
<feature type="domain" description="OmpA-like" evidence="3">
    <location>
        <begin position="84"/>
        <end position="215"/>
    </location>
</feature>
<comment type="caution">
    <text evidence="6">The sequence shown here is derived from an EMBL/GenBank/DDBJ whole genome shotgun (WGS) entry which is preliminary data.</text>
</comment>
<evidence type="ECO:0000256" key="2">
    <source>
        <dbReference type="SAM" id="Phobius"/>
    </source>
</evidence>
<dbReference type="PANTHER" id="PTHR30329:SF21">
    <property type="entry name" value="LIPOPROTEIN YIAD-RELATED"/>
    <property type="match status" value="1"/>
</dbReference>
<dbReference type="InterPro" id="IPR006665">
    <property type="entry name" value="OmpA-like"/>
</dbReference>
<dbReference type="Proteomes" id="UP001199363">
    <property type="component" value="Unassembled WGS sequence"/>
</dbReference>
<reference evidence="5" key="3">
    <citation type="submission" date="2023-10" db="EMBL/GenBank/DDBJ databases">
        <title>Genome of Potential pathogenic bacteria in Crohn's disease.</title>
        <authorList>
            <person name="Rodriguez-Palacios A."/>
        </authorList>
    </citation>
    <scope>NUCLEOTIDE SEQUENCE</scope>
    <source>
        <strain evidence="5">CavFT-hAR11</strain>
    </source>
</reference>
<keyword evidence="1 2" id="KW-0472">Membrane</keyword>
<dbReference type="Gene3D" id="3.30.1330.60">
    <property type="entry name" value="OmpA-like domain"/>
    <property type="match status" value="1"/>
</dbReference>
<dbReference type="EMBL" id="QSAI01000001">
    <property type="protein sequence ID" value="RGW50717.1"/>
    <property type="molecule type" value="Genomic_DNA"/>
</dbReference>
<dbReference type="InterPro" id="IPR050330">
    <property type="entry name" value="Bact_OuterMem_StrucFunc"/>
</dbReference>
<dbReference type="Proteomes" id="UP001181239">
    <property type="component" value="Unassembled WGS sequence"/>
</dbReference>
<evidence type="ECO:0000313" key="6">
    <source>
        <dbReference type="EMBL" id="RGM45985.1"/>
    </source>
</evidence>
<dbReference type="EMBL" id="JAJCQG010000138">
    <property type="protein sequence ID" value="MCB7283693.1"/>
    <property type="molecule type" value="Genomic_DNA"/>
</dbReference>
<keyword evidence="2" id="KW-0812">Transmembrane</keyword>
<accession>A0A3E4WUQ3</accession>